<dbReference type="AlphaFoldDB" id="A0A8T2KBH3"/>
<evidence type="ECO:0000313" key="2">
    <source>
        <dbReference type="Proteomes" id="UP000812440"/>
    </source>
</evidence>
<proteinExistence type="predicted"/>
<gene>
    <name evidence="1" type="ORF">GDO86_000573</name>
</gene>
<comment type="caution">
    <text evidence="1">The sequence shown here is derived from an EMBL/GenBank/DDBJ whole genome shotgun (WGS) entry which is preliminary data.</text>
</comment>
<dbReference type="Proteomes" id="UP000812440">
    <property type="component" value="Chromosome 1"/>
</dbReference>
<dbReference type="EMBL" id="JAACNH010000001">
    <property type="protein sequence ID" value="KAG8453998.1"/>
    <property type="molecule type" value="Genomic_DNA"/>
</dbReference>
<reference evidence="1" key="1">
    <citation type="thesis" date="2020" institute="ProQuest LLC" country="789 East Eisenhower Parkway, Ann Arbor, MI, USA">
        <title>Comparative Genomics and Chromosome Evolution.</title>
        <authorList>
            <person name="Mudd A.B."/>
        </authorList>
    </citation>
    <scope>NUCLEOTIDE SEQUENCE</scope>
    <source>
        <strain evidence="1">Female2</strain>
        <tissue evidence="1">Blood</tissue>
    </source>
</reference>
<name>A0A8T2KBH3_9PIPI</name>
<evidence type="ECO:0000313" key="1">
    <source>
        <dbReference type="EMBL" id="KAG8453998.1"/>
    </source>
</evidence>
<keyword evidence="2" id="KW-1185">Reference proteome</keyword>
<protein>
    <submittedName>
        <fullName evidence="1">Uncharacterized protein</fullName>
    </submittedName>
</protein>
<accession>A0A8T2KBH3</accession>
<sequence>MGLHQHKIDILFNKWETNQLSDLSRYSLRILKVELELKLSRVINILISYRILDVITLLHFEKAEYHTSSQVCFEEVI</sequence>
<organism evidence="1 2">
    <name type="scientific">Hymenochirus boettgeri</name>
    <name type="common">Congo dwarf clawed frog</name>
    <dbReference type="NCBI Taxonomy" id="247094"/>
    <lineage>
        <taxon>Eukaryota</taxon>
        <taxon>Metazoa</taxon>
        <taxon>Chordata</taxon>
        <taxon>Craniata</taxon>
        <taxon>Vertebrata</taxon>
        <taxon>Euteleostomi</taxon>
        <taxon>Amphibia</taxon>
        <taxon>Batrachia</taxon>
        <taxon>Anura</taxon>
        <taxon>Pipoidea</taxon>
        <taxon>Pipidae</taxon>
        <taxon>Pipinae</taxon>
        <taxon>Hymenochirus</taxon>
    </lineage>
</organism>